<dbReference type="RefSeq" id="XP_033799415.1">
    <property type="nucleotide sequence ID" value="XM_033943524.1"/>
</dbReference>
<dbReference type="KEGG" id="gsh:117359999"/>
<dbReference type="PROSITE" id="PS50280">
    <property type="entry name" value="SET"/>
    <property type="match status" value="1"/>
</dbReference>
<dbReference type="InterPro" id="IPR052296">
    <property type="entry name" value="TR-Histone_Methyltrans"/>
</dbReference>
<feature type="domain" description="C2H2-type" evidence="5">
    <location>
        <begin position="461"/>
        <end position="489"/>
    </location>
</feature>
<dbReference type="InterPro" id="IPR001214">
    <property type="entry name" value="SET_dom"/>
</dbReference>
<dbReference type="PANTHER" id="PTHR16516:SF5">
    <property type="entry name" value="ZINC FINGER PROTEIN 488"/>
    <property type="match status" value="1"/>
</dbReference>
<keyword evidence="7" id="KW-1185">Reference proteome</keyword>
<feature type="region of interest" description="Disordered" evidence="4">
    <location>
        <begin position="308"/>
        <end position="329"/>
    </location>
</feature>
<evidence type="ECO:0000313" key="12">
    <source>
        <dbReference type="RefSeq" id="XP_033799417.1"/>
    </source>
</evidence>
<dbReference type="OrthoDB" id="5814089at2759"/>
<feature type="domain" description="C2H2-type" evidence="5">
    <location>
        <begin position="502"/>
        <end position="525"/>
    </location>
</feature>
<feature type="domain" description="SET" evidence="6">
    <location>
        <begin position="8"/>
        <end position="130"/>
    </location>
</feature>
<dbReference type="PROSITE" id="PS50157">
    <property type="entry name" value="ZINC_FINGER_C2H2_2"/>
    <property type="match status" value="2"/>
</dbReference>
<evidence type="ECO:0000313" key="9">
    <source>
        <dbReference type="RefSeq" id="XP_033799413.1"/>
    </source>
</evidence>
<evidence type="ECO:0000313" key="7">
    <source>
        <dbReference type="Proteomes" id="UP000515159"/>
    </source>
</evidence>
<dbReference type="Gene3D" id="3.30.160.60">
    <property type="entry name" value="Classic Zinc Finger"/>
    <property type="match status" value="1"/>
</dbReference>
<keyword evidence="2" id="KW-0539">Nucleus</keyword>
<evidence type="ECO:0000256" key="2">
    <source>
        <dbReference type="ARBA" id="ARBA00023242"/>
    </source>
</evidence>
<dbReference type="AlphaFoldDB" id="A0A6P8QU33"/>
<organism evidence="7 10">
    <name type="scientific">Geotrypetes seraphini</name>
    <name type="common">Gaboon caecilian</name>
    <name type="synonym">Caecilia seraphini</name>
    <dbReference type="NCBI Taxonomy" id="260995"/>
    <lineage>
        <taxon>Eukaryota</taxon>
        <taxon>Metazoa</taxon>
        <taxon>Chordata</taxon>
        <taxon>Craniata</taxon>
        <taxon>Vertebrata</taxon>
        <taxon>Euteleostomi</taxon>
        <taxon>Amphibia</taxon>
        <taxon>Gymnophiona</taxon>
        <taxon>Geotrypetes</taxon>
    </lineage>
</organism>
<comment type="subcellular location">
    <subcellularLocation>
        <location evidence="1">Nucleus</location>
    </subcellularLocation>
</comment>
<accession>A0A6P8QU33</accession>
<protein>
    <submittedName>
        <fullName evidence="8 9">Zinc finger protein 488</fullName>
    </submittedName>
</protein>
<dbReference type="InterPro" id="IPR046341">
    <property type="entry name" value="SET_dom_sf"/>
</dbReference>
<evidence type="ECO:0000256" key="3">
    <source>
        <dbReference type="PROSITE-ProRule" id="PRU00042"/>
    </source>
</evidence>
<feature type="region of interest" description="Disordered" evidence="4">
    <location>
        <begin position="351"/>
        <end position="385"/>
    </location>
</feature>
<sequence length="525" mass="59556">MMDFASYPKLLWSSDSKFFPQQFQEMFATVHTTQDIPEGTTLGPCMLQCTFLDTITSIALKCSDRRNIHYVFKVDAASANSSAGLAWARLVQAAHNSKEQNVEAYLKNSQMYFRSTRKINKNDELLVWYDEELSRLLGFADIKAKAPSHAFRCPECDQEFKWENPYLSHIRFLCVPEQSFLLWTNPQDRRIARGSLIQQSTNFHSLARDLEVKMAAVKDALDSSAEKTLKPEAGEITKSRKMVLSEKTNNLGVQQDHENKDNVAEHVLTASIWRLGSAKQVNKDSSDRTQSAFSEVWRTKEKLKNEKAKNFEQDVGGLQPGKDESIKDSAVNSTGSAFSFVWSARADREQRSAFSKPAKSPGDRPETSSSHSMTDSGKSPGDLPGLITSTNIMPYGHFLSSKCFVSDVCNSQLVQANMTRGHSFLYPVELWSNKTGIQSPSPSSLTLLPPTYRSLSVSAQNWCAKCNLSFRMTSDLVLHMRSHHKKEYTIEPQCKRRREEKLTCPICHEYFRERHHLSRHMTSHN</sequence>
<dbReference type="SMART" id="SM00355">
    <property type="entry name" value="ZnF_C2H2"/>
    <property type="match status" value="3"/>
</dbReference>
<feature type="compositionally biased region" description="Polar residues" evidence="4">
    <location>
        <begin position="367"/>
        <end position="377"/>
    </location>
</feature>
<dbReference type="RefSeq" id="XP_033799413.1">
    <property type="nucleotide sequence ID" value="XM_033943522.1"/>
</dbReference>
<keyword evidence="3" id="KW-0863">Zinc-finger</keyword>
<evidence type="ECO:0000313" key="11">
    <source>
        <dbReference type="RefSeq" id="XP_033799416.1"/>
    </source>
</evidence>
<dbReference type="RefSeq" id="XP_033799416.1">
    <property type="nucleotide sequence ID" value="XM_033943525.1"/>
</dbReference>
<dbReference type="SUPFAM" id="SSF82199">
    <property type="entry name" value="SET domain"/>
    <property type="match status" value="1"/>
</dbReference>
<dbReference type="PANTHER" id="PTHR16516">
    <property type="entry name" value="AGAP007109-PA"/>
    <property type="match status" value="1"/>
</dbReference>
<dbReference type="RefSeq" id="XP_033799417.1">
    <property type="nucleotide sequence ID" value="XM_033943526.1"/>
</dbReference>
<dbReference type="Proteomes" id="UP000515159">
    <property type="component" value="Chromosome 4"/>
</dbReference>
<proteinExistence type="predicted"/>
<dbReference type="GO" id="GO:0014003">
    <property type="term" value="P:oligodendrocyte development"/>
    <property type="evidence" value="ECO:0007669"/>
    <property type="project" value="TreeGrafter"/>
</dbReference>
<gene>
    <name evidence="8 9 10 11 12" type="primary">ZNF488</name>
</gene>
<evidence type="ECO:0000256" key="4">
    <source>
        <dbReference type="SAM" id="MobiDB-lite"/>
    </source>
</evidence>
<dbReference type="PROSITE" id="PS00028">
    <property type="entry name" value="ZINC_FINGER_C2H2_1"/>
    <property type="match status" value="2"/>
</dbReference>
<dbReference type="Gene3D" id="2.170.270.10">
    <property type="entry name" value="SET domain"/>
    <property type="match status" value="1"/>
</dbReference>
<dbReference type="GeneID" id="117359999"/>
<dbReference type="Pfam" id="PF21549">
    <property type="entry name" value="PRDM2_PR"/>
    <property type="match status" value="1"/>
</dbReference>
<keyword evidence="3" id="KW-0862">Zinc</keyword>
<dbReference type="GO" id="GO:0006355">
    <property type="term" value="P:regulation of DNA-templated transcription"/>
    <property type="evidence" value="ECO:0007669"/>
    <property type="project" value="TreeGrafter"/>
</dbReference>
<reference evidence="8 9" key="1">
    <citation type="submission" date="2025-04" db="UniProtKB">
        <authorList>
            <consortium name="RefSeq"/>
        </authorList>
    </citation>
    <scope>IDENTIFICATION</scope>
</reference>
<name>A0A6P8QU33_GEOSA</name>
<keyword evidence="3" id="KW-0479">Metal-binding</keyword>
<evidence type="ECO:0000259" key="6">
    <source>
        <dbReference type="PROSITE" id="PS50280"/>
    </source>
</evidence>
<dbReference type="RefSeq" id="XP_033799412.1">
    <property type="nucleotide sequence ID" value="XM_033943521.1"/>
</dbReference>
<dbReference type="GO" id="GO:0008270">
    <property type="term" value="F:zinc ion binding"/>
    <property type="evidence" value="ECO:0007669"/>
    <property type="project" value="UniProtKB-KW"/>
</dbReference>
<dbReference type="InterPro" id="IPR013087">
    <property type="entry name" value="Znf_C2H2_type"/>
</dbReference>
<evidence type="ECO:0000256" key="1">
    <source>
        <dbReference type="ARBA" id="ARBA00004123"/>
    </source>
</evidence>
<evidence type="ECO:0000259" key="5">
    <source>
        <dbReference type="PROSITE" id="PS50157"/>
    </source>
</evidence>
<evidence type="ECO:0000313" key="10">
    <source>
        <dbReference type="RefSeq" id="XP_033799415.1"/>
    </source>
</evidence>
<dbReference type="GO" id="GO:0005634">
    <property type="term" value="C:nucleus"/>
    <property type="evidence" value="ECO:0007669"/>
    <property type="project" value="UniProtKB-SubCell"/>
</dbReference>
<dbReference type="CTD" id="118738"/>
<evidence type="ECO:0000313" key="8">
    <source>
        <dbReference type="RefSeq" id="XP_033799412.1"/>
    </source>
</evidence>